<dbReference type="EMBL" id="BAAAJK010000008">
    <property type="protein sequence ID" value="GAA1388750.1"/>
    <property type="molecule type" value="Genomic_DNA"/>
</dbReference>
<comment type="caution">
    <text evidence="9">The sequence shown here is derived from an EMBL/GenBank/DDBJ whole genome shotgun (WGS) entry which is preliminary data.</text>
</comment>
<dbReference type="Gene3D" id="1.20.1720.10">
    <property type="entry name" value="Multidrug resistance protein D"/>
    <property type="match status" value="1"/>
</dbReference>
<feature type="transmembrane region" description="Helical" evidence="7">
    <location>
        <begin position="481"/>
        <end position="507"/>
    </location>
</feature>
<feature type="transmembrane region" description="Helical" evidence="7">
    <location>
        <begin position="345"/>
        <end position="365"/>
    </location>
</feature>
<gene>
    <name evidence="9" type="ORF">GCM10009613_26600</name>
</gene>
<keyword evidence="2" id="KW-0813">Transport</keyword>
<evidence type="ECO:0000256" key="7">
    <source>
        <dbReference type="SAM" id="Phobius"/>
    </source>
</evidence>
<dbReference type="PROSITE" id="PS50850">
    <property type="entry name" value="MFS"/>
    <property type="match status" value="1"/>
</dbReference>
<dbReference type="PROSITE" id="PS51318">
    <property type="entry name" value="TAT"/>
    <property type="match status" value="1"/>
</dbReference>
<feature type="transmembrane region" description="Helical" evidence="7">
    <location>
        <begin position="63"/>
        <end position="80"/>
    </location>
</feature>
<evidence type="ECO:0000256" key="6">
    <source>
        <dbReference type="ARBA" id="ARBA00023136"/>
    </source>
</evidence>
<dbReference type="PANTHER" id="PTHR42718">
    <property type="entry name" value="MAJOR FACILITATOR SUPERFAMILY MULTIDRUG TRANSPORTER MFSC"/>
    <property type="match status" value="1"/>
</dbReference>
<evidence type="ECO:0000313" key="9">
    <source>
        <dbReference type="EMBL" id="GAA1388750.1"/>
    </source>
</evidence>
<dbReference type="SUPFAM" id="SSF103473">
    <property type="entry name" value="MFS general substrate transporter"/>
    <property type="match status" value="1"/>
</dbReference>
<comment type="subcellular location">
    <subcellularLocation>
        <location evidence="1">Cell membrane</location>
        <topology evidence="1">Multi-pass membrane protein</topology>
    </subcellularLocation>
</comment>
<dbReference type="PANTHER" id="PTHR42718:SF47">
    <property type="entry name" value="METHYL VIOLOGEN RESISTANCE PROTEIN SMVA"/>
    <property type="match status" value="1"/>
</dbReference>
<feature type="transmembrane region" description="Helical" evidence="7">
    <location>
        <begin position="117"/>
        <end position="138"/>
    </location>
</feature>
<feature type="transmembrane region" description="Helical" evidence="7">
    <location>
        <begin position="92"/>
        <end position="111"/>
    </location>
</feature>
<feature type="transmembrane region" description="Helical" evidence="7">
    <location>
        <begin position="150"/>
        <end position="170"/>
    </location>
</feature>
<feature type="transmembrane region" description="Helical" evidence="7">
    <location>
        <begin position="271"/>
        <end position="300"/>
    </location>
</feature>
<evidence type="ECO:0000256" key="5">
    <source>
        <dbReference type="ARBA" id="ARBA00022989"/>
    </source>
</evidence>
<organism evidence="9 10">
    <name type="scientific">Pseudonocardia kongjuensis</name>
    <dbReference type="NCBI Taxonomy" id="102227"/>
    <lineage>
        <taxon>Bacteria</taxon>
        <taxon>Bacillati</taxon>
        <taxon>Actinomycetota</taxon>
        <taxon>Actinomycetes</taxon>
        <taxon>Pseudonocardiales</taxon>
        <taxon>Pseudonocardiaceae</taxon>
        <taxon>Pseudonocardia</taxon>
    </lineage>
</organism>
<feature type="transmembrane region" description="Helical" evidence="7">
    <location>
        <begin position="212"/>
        <end position="231"/>
    </location>
</feature>
<dbReference type="InterPro" id="IPR006311">
    <property type="entry name" value="TAT_signal"/>
</dbReference>
<reference evidence="10" key="1">
    <citation type="journal article" date="2019" name="Int. J. Syst. Evol. Microbiol.">
        <title>The Global Catalogue of Microorganisms (GCM) 10K type strain sequencing project: providing services to taxonomists for standard genome sequencing and annotation.</title>
        <authorList>
            <consortium name="The Broad Institute Genomics Platform"/>
            <consortium name="The Broad Institute Genome Sequencing Center for Infectious Disease"/>
            <person name="Wu L."/>
            <person name="Ma J."/>
        </authorList>
    </citation>
    <scope>NUCLEOTIDE SEQUENCE [LARGE SCALE GENOMIC DNA]</scope>
    <source>
        <strain evidence="10">JCM 11896</strain>
    </source>
</reference>
<keyword evidence="6 7" id="KW-0472">Membrane</keyword>
<evidence type="ECO:0000259" key="8">
    <source>
        <dbReference type="PROSITE" id="PS50850"/>
    </source>
</evidence>
<proteinExistence type="predicted"/>
<feature type="transmembrane region" description="Helical" evidence="7">
    <location>
        <begin position="371"/>
        <end position="395"/>
    </location>
</feature>
<feature type="transmembrane region" description="Helical" evidence="7">
    <location>
        <begin position="176"/>
        <end position="200"/>
    </location>
</feature>
<keyword evidence="5 7" id="KW-1133">Transmembrane helix</keyword>
<dbReference type="InterPro" id="IPR036259">
    <property type="entry name" value="MFS_trans_sf"/>
</dbReference>
<dbReference type="Gene3D" id="1.20.1250.20">
    <property type="entry name" value="MFS general substrate transporter like domains"/>
    <property type="match status" value="1"/>
</dbReference>
<keyword evidence="3" id="KW-1003">Cell membrane</keyword>
<accession>A0ABP4IEZ1</accession>
<feature type="transmembrane region" description="Helical" evidence="7">
    <location>
        <begin position="416"/>
        <end position="436"/>
    </location>
</feature>
<keyword evidence="4 7" id="KW-0812">Transmembrane</keyword>
<sequence>MTDPTTTDTDSATMPPPRAGPRAWVGLAVLMLPLLLIALDNSVLALAAPALSADLAASATQQLWILDIYPLLIAGFLITMGTLGDRIGRRRLLLIGAAAFALASLAAAYAPTAEALIAGRALLGLAGATLMPSTLGLIRTLFPDPVQRTSAIAIWMAAFIVGGAAGPLIGGLLLEHFWWGSVFLIGVPVMAVLLLLGPWLLPEARDPDPGRIDLASVALSLAAMLPLVYGLKQLASGGSLPVAVAAIALGAGAGIAFVRRQRRLRHPLLDLALFTVSAVTAALMVLLLTQIVMTGTFFLFPQYLQSVLGQSALHAALWMVPLIGASLVASLLAPRLAGRLGRAQVVTAGSLVAALGVTLLAAAAATSLFGLLVAGSVLLAFGATPIGVVATDLVLGHAPPERAGTAGSLSETSSELGAGLGIALLGSIVAGLYRAGVTDTLPADLPPQAADAARDTVAGAAAAAEHFPPGLADALLEPTRAAFSTGLVVAWLAGAAVMTGVAVLAATRLQRSTRPVRTDTGNQRQDEEQRC</sequence>
<dbReference type="InterPro" id="IPR011701">
    <property type="entry name" value="MFS"/>
</dbReference>
<feature type="domain" description="Major facilitator superfamily (MFS) profile" evidence="8">
    <location>
        <begin position="26"/>
        <end position="508"/>
    </location>
</feature>
<feature type="transmembrane region" description="Helical" evidence="7">
    <location>
        <begin position="312"/>
        <end position="333"/>
    </location>
</feature>
<dbReference type="InterPro" id="IPR020846">
    <property type="entry name" value="MFS_dom"/>
</dbReference>
<evidence type="ECO:0000313" key="10">
    <source>
        <dbReference type="Proteomes" id="UP001501414"/>
    </source>
</evidence>
<dbReference type="Pfam" id="PF07690">
    <property type="entry name" value="MFS_1"/>
    <property type="match status" value="1"/>
</dbReference>
<keyword evidence="10" id="KW-1185">Reference proteome</keyword>
<evidence type="ECO:0000256" key="1">
    <source>
        <dbReference type="ARBA" id="ARBA00004651"/>
    </source>
</evidence>
<name>A0ABP4IEZ1_9PSEU</name>
<dbReference type="Proteomes" id="UP001501414">
    <property type="component" value="Unassembled WGS sequence"/>
</dbReference>
<feature type="transmembrane region" description="Helical" evidence="7">
    <location>
        <begin position="24"/>
        <end position="51"/>
    </location>
</feature>
<protein>
    <submittedName>
        <fullName evidence="9">MFS transporter</fullName>
    </submittedName>
</protein>
<dbReference type="RefSeq" id="WP_344022031.1">
    <property type="nucleotide sequence ID" value="NZ_BAAAJK010000008.1"/>
</dbReference>
<evidence type="ECO:0000256" key="2">
    <source>
        <dbReference type="ARBA" id="ARBA00022448"/>
    </source>
</evidence>
<evidence type="ECO:0000256" key="3">
    <source>
        <dbReference type="ARBA" id="ARBA00022475"/>
    </source>
</evidence>
<dbReference type="CDD" id="cd17321">
    <property type="entry name" value="MFS_MMR_MDR_like"/>
    <property type="match status" value="1"/>
</dbReference>
<feature type="transmembrane region" description="Helical" evidence="7">
    <location>
        <begin position="237"/>
        <end position="259"/>
    </location>
</feature>
<evidence type="ECO:0000256" key="4">
    <source>
        <dbReference type="ARBA" id="ARBA00022692"/>
    </source>
</evidence>